<dbReference type="Proteomes" id="UP000283786">
    <property type="component" value="Chromosome"/>
</dbReference>
<dbReference type="EMBL" id="CP060436">
    <property type="protein sequence ID" value="QPM89190.1"/>
    <property type="molecule type" value="Genomic_DNA"/>
</dbReference>
<reference evidence="1 2" key="1">
    <citation type="submission" date="2020-08" db="EMBL/GenBank/DDBJ databases">
        <title>Genome sequence of Rhodobacteraceae bacterium Lw-13e.</title>
        <authorList>
            <person name="Poehlein A."/>
            <person name="Wolter L."/>
            <person name="Daniel R."/>
            <person name="Brinkhoff T."/>
        </authorList>
    </citation>
    <scope>NUCLEOTIDE SEQUENCE [LARGE SCALE GENOMIC DNA]</scope>
    <source>
        <strain evidence="1 2">Lw-13e</strain>
    </source>
</reference>
<evidence type="ECO:0000313" key="2">
    <source>
        <dbReference type="Proteomes" id="UP000283786"/>
    </source>
</evidence>
<organism evidence="1 2">
    <name type="scientific">Pseudooceanicola algae</name>
    <dbReference type="NCBI Taxonomy" id="1537215"/>
    <lineage>
        <taxon>Bacteria</taxon>
        <taxon>Pseudomonadati</taxon>
        <taxon>Pseudomonadota</taxon>
        <taxon>Alphaproteobacteria</taxon>
        <taxon>Rhodobacterales</taxon>
        <taxon>Paracoccaceae</taxon>
        <taxon>Pseudooceanicola</taxon>
    </lineage>
</organism>
<keyword evidence="2" id="KW-1185">Reference proteome</keyword>
<dbReference type="OrthoDB" id="9806505at2"/>
<dbReference type="Gene3D" id="3.40.50.360">
    <property type="match status" value="1"/>
</dbReference>
<dbReference type="RefSeq" id="WP_147407639.1">
    <property type="nucleotide sequence ID" value="NZ_CP060436.1"/>
</dbReference>
<sequence>MTCRILLDGSAGETLTVAEELAWQLGAQLHEIEAPDPETGVRAALRRKISALRPKQPGILVPDQPWHRSDLMILGTPACQSHIAPALRQWLEMRPALPDRIAFLCTSHDDDSADGVFAELESLTGRDPVAQLHLTSPEIARENWGSKIEHFLERCVIRYRHSA</sequence>
<name>A0A418SFE9_9RHOB</name>
<protein>
    <recommendedName>
        <fullName evidence="3">Flavodoxin</fullName>
    </recommendedName>
</protein>
<dbReference type="AlphaFoldDB" id="A0A418SFE9"/>
<proteinExistence type="predicted"/>
<dbReference type="KEGG" id="palw:PSAL_004030"/>
<evidence type="ECO:0008006" key="3">
    <source>
        <dbReference type="Google" id="ProtNLM"/>
    </source>
</evidence>
<accession>A0A418SFE9</accession>
<dbReference type="InterPro" id="IPR029039">
    <property type="entry name" value="Flavoprotein-like_sf"/>
</dbReference>
<gene>
    <name evidence="1" type="ORF">PSAL_004030</name>
</gene>
<evidence type="ECO:0000313" key="1">
    <source>
        <dbReference type="EMBL" id="QPM89190.1"/>
    </source>
</evidence>